<organism evidence="1 2">
    <name type="scientific">Catharanthus roseus</name>
    <name type="common">Madagascar periwinkle</name>
    <name type="synonym">Vinca rosea</name>
    <dbReference type="NCBI Taxonomy" id="4058"/>
    <lineage>
        <taxon>Eukaryota</taxon>
        <taxon>Viridiplantae</taxon>
        <taxon>Streptophyta</taxon>
        <taxon>Embryophyta</taxon>
        <taxon>Tracheophyta</taxon>
        <taxon>Spermatophyta</taxon>
        <taxon>Magnoliopsida</taxon>
        <taxon>eudicotyledons</taxon>
        <taxon>Gunneridae</taxon>
        <taxon>Pentapetalae</taxon>
        <taxon>asterids</taxon>
        <taxon>lamiids</taxon>
        <taxon>Gentianales</taxon>
        <taxon>Apocynaceae</taxon>
        <taxon>Rauvolfioideae</taxon>
        <taxon>Vinceae</taxon>
        <taxon>Catharanthinae</taxon>
        <taxon>Catharanthus</taxon>
    </lineage>
</organism>
<protein>
    <submittedName>
        <fullName evidence="1">Uncharacterized protein</fullName>
    </submittedName>
</protein>
<dbReference type="EMBL" id="CM044703">
    <property type="protein sequence ID" value="KAI5672193.1"/>
    <property type="molecule type" value="Genomic_DNA"/>
</dbReference>
<evidence type="ECO:0000313" key="2">
    <source>
        <dbReference type="Proteomes" id="UP001060085"/>
    </source>
</evidence>
<proteinExistence type="predicted"/>
<evidence type="ECO:0000313" key="1">
    <source>
        <dbReference type="EMBL" id="KAI5672193.1"/>
    </source>
</evidence>
<sequence>MEEVPARVHPGPKVPDVLTRQHEHWSRLIWSGDYETCFTDLQCRCFGRNLFQCYSTAPRRLLCTAALGGARQIRGALVIVQIWAWSRISALQPQLMTDVQADPLAPLGIQLRGNDHTCEGTQHASHVEAWHQWRLHYREITRVYIGNPANRDTHSVSYQPGGVDRRMMTSMLQEVDDMDSVVIQEPPSSPSQMAVFAKKGQMIIRRCMPSHRHPWEHVPDRGARGVKRGARRQPGRRVGDGHPHVPPFSSRPGHVDPKHVEIEKGEGSGQVEIGEGSGGGHPPASSSDNEEQVDDTDDVQRLGFGHRVGKKTTRLTPSDWP</sequence>
<keyword evidence="2" id="KW-1185">Reference proteome</keyword>
<name>A0ACC0BHW7_CATRO</name>
<reference evidence="2" key="1">
    <citation type="journal article" date="2023" name="Nat. Plants">
        <title>Single-cell RNA sequencing provides a high-resolution roadmap for understanding the multicellular compartmentation of specialized metabolism.</title>
        <authorList>
            <person name="Sun S."/>
            <person name="Shen X."/>
            <person name="Li Y."/>
            <person name="Li Y."/>
            <person name="Wang S."/>
            <person name="Li R."/>
            <person name="Zhang H."/>
            <person name="Shen G."/>
            <person name="Guo B."/>
            <person name="Wei J."/>
            <person name="Xu J."/>
            <person name="St-Pierre B."/>
            <person name="Chen S."/>
            <person name="Sun C."/>
        </authorList>
    </citation>
    <scope>NUCLEOTIDE SEQUENCE [LARGE SCALE GENOMIC DNA]</scope>
</reference>
<comment type="caution">
    <text evidence="1">The sequence shown here is derived from an EMBL/GenBank/DDBJ whole genome shotgun (WGS) entry which is preliminary data.</text>
</comment>
<gene>
    <name evidence="1" type="ORF">M9H77_12557</name>
</gene>
<dbReference type="Proteomes" id="UP001060085">
    <property type="component" value="Linkage Group LG03"/>
</dbReference>
<accession>A0ACC0BHW7</accession>